<evidence type="ECO:0000313" key="3">
    <source>
        <dbReference type="Proteomes" id="UP000807504"/>
    </source>
</evidence>
<dbReference type="Proteomes" id="UP000807504">
    <property type="component" value="Unassembled WGS sequence"/>
</dbReference>
<reference evidence="2" key="1">
    <citation type="journal article" date="2020" name="bioRxiv">
        <title>Chromosome-level reference genome of the European wasp spider Argiope bruennichi: a resource for studies on range expansion and evolutionary adaptation.</title>
        <authorList>
            <person name="Sheffer M.M."/>
            <person name="Hoppe A."/>
            <person name="Krehenwinkel H."/>
            <person name="Uhl G."/>
            <person name="Kuss A.W."/>
            <person name="Jensen L."/>
            <person name="Jensen C."/>
            <person name="Gillespie R.G."/>
            <person name="Hoff K.J."/>
            <person name="Prost S."/>
        </authorList>
    </citation>
    <scope>NUCLEOTIDE SEQUENCE</scope>
</reference>
<evidence type="ECO:0000313" key="2">
    <source>
        <dbReference type="EMBL" id="KAF8778651.1"/>
    </source>
</evidence>
<keyword evidence="1" id="KW-1133">Transmembrane helix</keyword>
<keyword evidence="1" id="KW-0472">Membrane</keyword>
<feature type="transmembrane region" description="Helical" evidence="1">
    <location>
        <begin position="20"/>
        <end position="36"/>
    </location>
</feature>
<organism evidence="2 3">
    <name type="scientific">Argiope bruennichi</name>
    <name type="common">Wasp spider</name>
    <name type="synonym">Aranea bruennichi</name>
    <dbReference type="NCBI Taxonomy" id="94029"/>
    <lineage>
        <taxon>Eukaryota</taxon>
        <taxon>Metazoa</taxon>
        <taxon>Ecdysozoa</taxon>
        <taxon>Arthropoda</taxon>
        <taxon>Chelicerata</taxon>
        <taxon>Arachnida</taxon>
        <taxon>Araneae</taxon>
        <taxon>Araneomorphae</taxon>
        <taxon>Entelegynae</taxon>
        <taxon>Araneoidea</taxon>
        <taxon>Araneidae</taxon>
        <taxon>Argiope</taxon>
    </lineage>
</organism>
<feature type="transmembrane region" description="Helical" evidence="1">
    <location>
        <begin position="84"/>
        <end position="101"/>
    </location>
</feature>
<keyword evidence="1" id="KW-0812">Transmembrane</keyword>
<feature type="transmembrane region" description="Helical" evidence="1">
    <location>
        <begin position="107"/>
        <end position="125"/>
    </location>
</feature>
<sequence length="155" mass="17911">MLLFIPTPGSMAIRTNTDHILWYPKQFIMLVFLVFLKNSARKADCAMASNLTVPPSSLNRINWRDERHQENGYNRDAQCCKRKYMPYYITILFLTLILISIFPEPKIGLILLILFVILLLLIFWIKNPIPVLRDGFRKISCCKAGDPPLPPPVHV</sequence>
<keyword evidence="3" id="KW-1185">Reference proteome</keyword>
<comment type="caution">
    <text evidence="2">The sequence shown here is derived from an EMBL/GenBank/DDBJ whole genome shotgun (WGS) entry which is preliminary data.</text>
</comment>
<name>A0A8T0ETC2_ARGBR</name>
<reference evidence="2" key="2">
    <citation type="submission" date="2020-06" db="EMBL/GenBank/DDBJ databases">
        <authorList>
            <person name="Sheffer M."/>
        </authorList>
    </citation>
    <scope>NUCLEOTIDE SEQUENCE</scope>
</reference>
<accession>A0A8T0ETC2</accession>
<proteinExistence type="predicted"/>
<evidence type="ECO:0000256" key="1">
    <source>
        <dbReference type="SAM" id="Phobius"/>
    </source>
</evidence>
<dbReference type="AlphaFoldDB" id="A0A8T0ETC2"/>
<protein>
    <submittedName>
        <fullName evidence="2">Uncharacterized protein</fullName>
    </submittedName>
</protein>
<gene>
    <name evidence="2" type="ORF">HNY73_015354</name>
</gene>
<dbReference type="EMBL" id="JABXBU010002072">
    <property type="protein sequence ID" value="KAF8778651.1"/>
    <property type="molecule type" value="Genomic_DNA"/>
</dbReference>